<proteinExistence type="predicted"/>
<evidence type="ECO:0000256" key="1">
    <source>
        <dbReference type="ARBA" id="ARBA00022605"/>
    </source>
</evidence>
<dbReference type="GO" id="GO:0046570">
    <property type="term" value="F:methylthioribulose 1-phosphate dehydratase activity"/>
    <property type="evidence" value="ECO:0007669"/>
    <property type="project" value="UniProtKB-EC"/>
</dbReference>
<feature type="compositionally biased region" description="Low complexity" evidence="8">
    <location>
        <begin position="62"/>
        <end position="74"/>
    </location>
</feature>
<dbReference type="NCBIfam" id="TIGR01691">
    <property type="entry name" value="enolase-ppase"/>
    <property type="match status" value="1"/>
</dbReference>
<dbReference type="InParanoid" id="A0A1Z5KSY2"/>
<keyword evidence="7" id="KW-0511">Multifunctional enzyme</keyword>
<evidence type="ECO:0000313" key="10">
    <source>
        <dbReference type="EMBL" id="GAX29101.1"/>
    </source>
</evidence>
<accession>A0A1Z5KSY2</accession>
<dbReference type="NCBIfam" id="TIGR03328">
    <property type="entry name" value="salvage_mtnB"/>
    <property type="match status" value="1"/>
</dbReference>
<evidence type="ECO:0000256" key="6">
    <source>
        <dbReference type="ARBA" id="ARBA00023239"/>
    </source>
</evidence>
<keyword evidence="6 10" id="KW-0456">Lyase</keyword>
<dbReference type="GO" id="GO:0043874">
    <property type="term" value="F:acireductone synthase activity"/>
    <property type="evidence" value="ECO:0007669"/>
    <property type="project" value="InterPro"/>
</dbReference>
<dbReference type="AlphaFoldDB" id="A0A1Z5KSY2"/>
<dbReference type="Gene3D" id="3.40.50.1000">
    <property type="entry name" value="HAD superfamily/HAD-like"/>
    <property type="match status" value="1"/>
</dbReference>
<dbReference type="InterPro" id="IPR036409">
    <property type="entry name" value="Aldolase_II/adducin_N_sf"/>
</dbReference>
<evidence type="ECO:0000256" key="5">
    <source>
        <dbReference type="ARBA" id="ARBA00023167"/>
    </source>
</evidence>
<dbReference type="SMART" id="SM01007">
    <property type="entry name" value="Aldolase_II"/>
    <property type="match status" value="1"/>
</dbReference>
<comment type="caution">
    <text evidence="10">The sequence shown here is derived from an EMBL/GenBank/DDBJ whole genome shotgun (WGS) entry which is preliminary data.</text>
</comment>
<dbReference type="SUPFAM" id="SSF53639">
    <property type="entry name" value="AraD/HMP-PK domain-like"/>
    <property type="match status" value="1"/>
</dbReference>
<dbReference type="EC" id="4.2.1.109" evidence="10"/>
<feature type="region of interest" description="Disordered" evidence="8">
    <location>
        <begin position="1"/>
        <end position="23"/>
    </location>
</feature>
<dbReference type="NCBIfam" id="TIGR01549">
    <property type="entry name" value="HAD-SF-IA-v1"/>
    <property type="match status" value="1"/>
</dbReference>
<evidence type="ECO:0000256" key="4">
    <source>
        <dbReference type="ARBA" id="ARBA00022833"/>
    </source>
</evidence>
<keyword evidence="1" id="KW-0028">Amino-acid biosynthesis</keyword>
<dbReference type="SFLD" id="SFLDG01129">
    <property type="entry name" value="C1.5:_HAD__Beta-PGM__Phosphata"/>
    <property type="match status" value="1"/>
</dbReference>
<dbReference type="InterPro" id="IPR006439">
    <property type="entry name" value="HAD-SF_hydro_IA"/>
</dbReference>
<name>A0A1Z5KSY2_FISSO</name>
<dbReference type="FunFam" id="3.40.225.10:FF:000003">
    <property type="entry name" value="Methylthioribulose-1-phosphate dehydratase"/>
    <property type="match status" value="1"/>
</dbReference>
<dbReference type="SFLD" id="SFLDS00003">
    <property type="entry name" value="Haloacid_Dehalogenase"/>
    <property type="match status" value="1"/>
</dbReference>
<dbReference type="OrthoDB" id="39028at2759"/>
<gene>
    <name evidence="10" type="ORF">FisN_7Hh302</name>
</gene>
<dbReference type="InterPro" id="IPR017714">
    <property type="entry name" value="MethylthioRu-1-P_deHdtase_MtnB"/>
</dbReference>
<keyword evidence="2" id="KW-0479">Metal-binding</keyword>
<evidence type="ECO:0000259" key="9">
    <source>
        <dbReference type="SMART" id="SM01007"/>
    </source>
</evidence>
<organism evidence="10 11">
    <name type="scientific">Fistulifera solaris</name>
    <name type="common">Oleaginous diatom</name>
    <dbReference type="NCBI Taxonomy" id="1519565"/>
    <lineage>
        <taxon>Eukaryota</taxon>
        <taxon>Sar</taxon>
        <taxon>Stramenopiles</taxon>
        <taxon>Ochrophyta</taxon>
        <taxon>Bacillariophyta</taxon>
        <taxon>Bacillariophyceae</taxon>
        <taxon>Bacillariophycidae</taxon>
        <taxon>Naviculales</taxon>
        <taxon>Naviculaceae</taxon>
        <taxon>Fistulifera</taxon>
    </lineage>
</organism>
<dbReference type="InterPro" id="IPR036412">
    <property type="entry name" value="HAD-like_sf"/>
</dbReference>
<dbReference type="Gene3D" id="3.40.225.10">
    <property type="entry name" value="Class II aldolase/adducin N-terminal domain"/>
    <property type="match status" value="1"/>
</dbReference>
<feature type="compositionally biased region" description="Basic and acidic residues" evidence="8">
    <location>
        <begin position="301"/>
        <end position="314"/>
    </location>
</feature>
<evidence type="ECO:0000313" key="11">
    <source>
        <dbReference type="Proteomes" id="UP000198406"/>
    </source>
</evidence>
<reference evidence="10 11" key="1">
    <citation type="journal article" date="2015" name="Plant Cell">
        <title>Oil accumulation by the oleaginous diatom Fistulifera solaris as revealed by the genome and transcriptome.</title>
        <authorList>
            <person name="Tanaka T."/>
            <person name="Maeda Y."/>
            <person name="Veluchamy A."/>
            <person name="Tanaka M."/>
            <person name="Abida H."/>
            <person name="Marechal E."/>
            <person name="Bowler C."/>
            <person name="Muto M."/>
            <person name="Sunaga Y."/>
            <person name="Tanaka M."/>
            <person name="Yoshino T."/>
            <person name="Taniguchi T."/>
            <person name="Fukuda Y."/>
            <person name="Nemoto M."/>
            <person name="Matsumoto M."/>
            <person name="Wong P.S."/>
            <person name="Aburatani S."/>
            <person name="Fujibuchi W."/>
        </authorList>
    </citation>
    <scope>NUCLEOTIDE SEQUENCE [LARGE SCALE GENOMIC DNA]</scope>
    <source>
        <strain evidence="10 11">JPCC DA0580</strain>
    </source>
</reference>
<sequence length="572" mass="62596">MNGDNNNEGTPGKGWTNGALPPSFAPHTIDGKLQLYQKHRRWIGLTSSWSRIGNDDTESSKRTSSSSSGEALVESAEEQGQRVRALIAQLCESFYRAGWATGTGGGISIRVKHNDTWRVFVAPSGLQKEDLIGDDIFELDMDRNVVQYPFSNPNLRQSACTPLWYVIYRLRPTATAVLHTHSPNAVYATLLDPTETSTCLKITHLEMLKGVGNHAYDDCLTIPIIDNRPTEDQLADQLAAAVQQYPKANAVLVRRHGLYVWGDSWEQCKTQAESMDYVLAAAVQMKQMGIDPAVPPAQGTYRDEKSSRDAEPVPKKQKTGFHGVAAADNADDLLSNATPLLPRDGFQALLLDIEGCTSSIAFVKEVLFPYVRQHLSEFLEQHPNADWLPALQQEVQSHGGNVLTTIPDCVTYLMDRDIKSAALKELQGQMWQAGYEAGELQGHVYADLKPMLEWMKQNQIPVYIYSSGSVKAQKLLFGHSVQGDLLPLLAGHFDIPSAGGKKESSSYQTIANQLGLPPSEIVFVSDAEDELVAARQAGIGKAVMSVRSGNVPMTAVGKAFPAIYSLLQLCGA</sequence>
<dbReference type="InterPro" id="IPR001303">
    <property type="entry name" value="Aldolase_II/adducin_N"/>
</dbReference>
<dbReference type="SUPFAM" id="SSF56784">
    <property type="entry name" value="HAD-like"/>
    <property type="match status" value="1"/>
</dbReference>
<dbReference type="PANTHER" id="PTHR10640:SF7">
    <property type="entry name" value="METHYLTHIORIBULOSE-1-PHOSPHATE DEHYDRATASE"/>
    <property type="match status" value="1"/>
</dbReference>
<dbReference type="Gene3D" id="1.10.720.60">
    <property type="match status" value="1"/>
</dbReference>
<dbReference type="GO" id="GO:0000287">
    <property type="term" value="F:magnesium ion binding"/>
    <property type="evidence" value="ECO:0007669"/>
    <property type="project" value="InterPro"/>
</dbReference>
<dbReference type="Proteomes" id="UP000198406">
    <property type="component" value="Unassembled WGS sequence"/>
</dbReference>
<dbReference type="GO" id="GO:0005737">
    <property type="term" value="C:cytoplasm"/>
    <property type="evidence" value="ECO:0007669"/>
    <property type="project" value="InterPro"/>
</dbReference>
<keyword evidence="4" id="KW-0862">Zinc</keyword>
<feature type="domain" description="Class II aldolase/adducin N-terminal" evidence="9">
    <location>
        <begin position="85"/>
        <end position="283"/>
    </location>
</feature>
<dbReference type="PANTHER" id="PTHR10640">
    <property type="entry name" value="METHYLTHIORIBULOSE-1-PHOSPHATE DEHYDRATASE"/>
    <property type="match status" value="1"/>
</dbReference>
<protein>
    <submittedName>
        <fullName evidence="10">Methylthioribulose-1-phosphate dehydratase</fullName>
        <ecNumber evidence="10">4.2.1.109</ecNumber>
    </submittedName>
</protein>
<dbReference type="CDD" id="cd01629">
    <property type="entry name" value="HAD_EP"/>
    <property type="match status" value="1"/>
</dbReference>
<dbReference type="InterPro" id="IPR023943">
    <property type="entry name" value="Enolase-ppase_E1"/>
</dbReference>
<dbReference type="Pfam" id="PF00596">
    <property type="entry name" value="Aldolase_II"/>
    <property type="match status" value="1"/>
</dbReference>
<dbReference type="GO" id="GO:0019509">
    <property type="term" value="P:L-methionine salvage from methylthioadenosine"/>
    <property type="evidence" value="ECO:0007669"/>
    <property type="project" value="InterPro"/>
</dbReference>
<keyword evidence="11" id="KW-1185">Reference proteome</keyword>
<feature type="region of interest" description="Disordered" evidence="8">
    <location>
        <begin position="293"/>
        <end position="320"/>
    </location>
</feature>
<dbReference type="InterPro" id="IPR023214">
    <property type="entry name" value="HAD_sf"/>
</dbReference>
<evidence type="ECO:0000256" key="7">
    <source>
        <dbReference type="ARBA" id="ARBA00023268"/>
    </source>
</evidence>
<keyword evidence="3" id="KW-0378">Hydrolase</keyword>
<evidence type="ECO:0000256" key="8">
    <source>
        <dbReference type="SAM" id="MobiDB-lite"/>
    </source>
</evidence>
<evidence type="ECO:0000256" key="2">
    <source>
        <dbReference type="ARBA" id="ARBA00022723"/>
    </source>
</evidence>
<dbReference type="EMBL" id="BDSP01000285">
    <property type="protein sequence ID" value="GAX29101.1"/>
    <property type="molecule type" value="Genomic_DNA"/>
</dbReference>
<dbReference type="SFLD" id="SFLDG01133">
    <property type="entry name" value="C1.5.4:_Enolase-phosphatase_Li"/>
    <property type="match status" value="1"/>
</dbReference>
<evidence type="ECO:0000256" key="3">
    <source>
        <dbReference type="ARBA" id="ARBA00022801"/>
    </source>
</evidence>
<dbReference type="Pfam" id="PF00702">
    <property type="entry name" value="Hydrolase"/>
    <property type="match status" value="1"/>
</dbReference>
<keyword evidence="5" id="KW-0486">Methionine biosynthesis</keyword>
<feature type="region of interest" description="Disordered" evidence="8">
    <location>
        <begin position="53"/>
        <end position="75"/>
    </location>
</feature>